<dbReference type="AlphaFoldDB" id="A0AAV2E2C1"/>
<keyword evidence="1" id="KW-0812">Transmembrane</keyword>
<gene>
    <name evidence="2" type="ORF">LTRI10_LOCUS21404</name>
</gene>
<feature type="transmembrane region" description="Helical" evidence="1">
    <location>
        <begin position="91"/>
        <end position="120"/>
    </location>
</feature>
<keyword evidence="3" id="KW-1185">Reference proteome</keyword>
<dbReference type="EMBL" id="OZ034817">
    <property type="protein sequence ID" value="CAL1379918.1"/>
    <property type="molecule type" value="Genomic_DNA"/>
</dbReference>
<evidence type="ECO:0000256" key="1">
    <source>
        <dbReference type="SAM" id="Phobius"/>
    </source>
</evidence>
<proteinExistence type="predicted"/>
<evidence type="ECO:0000313" key="2">
    <source>
        <dbReference type="EMBL" id="CAL1379918.1"/>
    </source>
</evidence>
<name>A0AAV2E2C1_9ROSI</name>
<keyword evidence="1" id="KW-1133">Transmembrane helix</keyword>
<reference evidence="2 3" key="1">
    <citation type="submission" date="2024-04" db="EMBL/GenBank/DDBJ databases">
        <authorList>
            <person name="Fracassetti M."/>
        </authorList>
    </citation>
    <scope>NUCLEOTIDE SEQUENCE [LARGE SCALE GENOMIC DNA]</scope>
</reference>
<protein>
    <submittedName>
        <fullName evidence="2">Uncharacterized protein</fullName>
    </submittedName>
</protein>
<sequence>MRRRTPSLPSFIDNPYCDSKSQSITKIVEDEAARLGGEPGRDSGFQLSMVDVATVAESMVEISCWKYTLVTSSLNQPLSILEKISPPRTSFMAILIFHLLAITSWSSTMLGCFIISIAMLSQ</sequence>
<accession>A0AAV2E2C1</accession>
<evidence type="ECO:0000313" key="3">
    <source>
        <dbReference type="Proteomes" id="UP001497516"/>
    </source>
</evidence>
<organism evidence="2 3">
    <name type="scientific">Linum trigynum</name>
    <dbReference type="NCBI Taxonomy" id="586398"/>
    <lineage>
        <taxon>Eukaryota</taxon>
        <taxon>Viridiplantae</taxon>
        <taxon>Streptophyta</taxon>
        <taxon>Embryophyta</taxon>
        <taxon>Tracheophyta</taxon>
        <taxon>Spermatophyta</taxon>
        <taxon>Magnoliopsida</taxon>
        <taxon>eudicotyledons</taxon>
        <taxon>Gunneridae</taxon>
        <taxon>Pentapetalae</taxon>
        <taxon>rosids</taxon>
        <taxon>fabids</taxon>
        <taxon>Malpighiales</taxon>
        <taxon>Linaceae</taxon>
        <taxon>Linum</taxon>
    </lineage>
</organism>
<keyword evidence="1" id="KW-0472">Membrane</keyword>
<dbReference type="Proteomes" id="UP001497516">
    <property type="component" value="Chromosome 4"/>
</dbReference>